<name>A0A0A0IP49_CLOBO</name>
<protein>
    <recommendedName>
        <fullName evidence="7">Gram-positive cocci surface proteins LPxTG domain-containing protein</fullName>
    </recommendedName>
</protein>
<evidence type="ECO:0000313" key="8">
    <source>
        <dbReference type="EMBL" id="KGN01246.1"/>
    </source>
</evidence>
<keyword evidence="4" id="KW-0572">Peptidoglycan-anchor</keyword>
<organism evidence="8 9">
    <name type="scientific">Clostridium botulinum C/D str. DC5</name>
    <dbReference type="NCBI Taxonomy" id="1443128"/>
    <lineage>
        <taxon>Bacteria</taxon>
        <taxon>Bacillati</taxon>
        <taxon>Bacillota</taxon>
        <taxon>Clostridia</taxon>
        <taxon>Eubacteriales</taxon>
        <taxon>Clostridiaceae</taxon>
        <taxon>Clostridium</taxon>
    </lineage>
</organism>
<evidence type="ECO:0000256" key="3">
    <source>
        <dbReference type="ARBA" id="ARBA00022729"/>
    </source>
</evidence>
<evidence type="ECO:0000256" key="1">
    <source>
        <dbReference type="ARBA" id="ARBA00022512"/>
    </source>
</evidence>
<dbReference type="NCBIfam" id="TIGR01167">
    <property type="entry name" value="LPXTG_anchor"/>
    <property type="match status" value="1"/>
</dbReference>
<dbReference type="RefSeq" id="WP_039259012.1">
    <property type="nucleotide sequence ID" value="NZ_JDRY01000008.1"/>
</dbReference>
<dbReference type="AlphaFoldDB" id="A0A0A0IP49"/>
<dbReference type="PROSITE" id="PS50847">
    <property type="entry name" value="GRAM_POS_ANCHORING"/>
    <property type="match status" value="1"/>
</dbReference>
<dbReference type="Pfam" id="PF00746">
    <property type="entry name" value="Gram_pos_anchor"/>
    <property type="match status" value="1"/>
</dbReference>
<keyword evidence="5" id="KW-0472">Membrane</keyword>
<keyword evidence="5" id="KW-1133">Transmembrane helix</keyword>
<reference evidence="8 9" key="1">
    <citation type="submission" date="2014-01" db="EMBL/GenBank/DDBJ databases">
        <title>Plasmidome dynamics in the species complex Clostridium novyi sensu lato converts strains of independent lineages into distinctly different pathogens.</title>
        <authorList>
            <person name="Skarin H."/>
            <person name="Segerman B."/>
        </authorList>
    </citation>
    <scope>NUCLEOTIDE SEQUENCE [LARGE SCALE GENOMIC DNA]</scope>
    <source>
        <strain evidence="8 9">DC5</strain>
    </source>
</reference>
<keyword evidence="2" id="KW-0964">Secreted</keyword>
<accession>A0A0A0IP49</accession>
<evidence type="ECO:0000256" key="2">
    <source>
        <dbReference type="ARBA" id="ARBA00022525"/>
    </source>
</evidence>
<dbReference type="EMBL" id="JDRY01000008">
    <property type="protein sequence ID" value="KGN01246.1"/>
    <property type="molecule type" value="Genomic_DNA"/>
</dbReference>
<evidence type="ECO:0000256" key="6">
    <source>
        <dbReference type="SAM" id="SignalP"/>
    </source>
</evidence>
<keyword evidence="5" id="KW-0812">Transmembrane</keyword>
<evidence type="ECO:0000256" key="5">
    <source>
        <dbReference type="SAM" id="Phobius"/>
    </source>
</evidence>
<feature type="signal peptide" evidence="6">
    <location>
        <begin position="1"/>
        <end position="29"/>
    </location>
</feature>
<proteinExistence type="predicted"/>
<comment type="caution">
    <text evidence="8">The sequence shown here is derived from an EMBL/GenBank/DDBJ whole genome shotgun (WGS) entry which is preliminary data.</text>
</comment>
<sequence>MLKNKKLIIITIAGLTLVGNMAIASKCFAYTSDKNLSANEHVLTTKQKYKDKKDKVKIKRKKRHKGHNKKYNEILKYEYEFEITKPPIRGIDFDNETIEPITDSYIDGTPVAENPLDFEAPKESIKEKEKNNKKEITVSPIIDPYIDGTSIVEKVPTVNPSDYDFEIVKAPIRGIDFDNETIEPITDPYIDGTPVAENPLDFETPKESIKEKEKNNKKEITVSPITDPYIDGTAIVEKVPTVNPSDYDFEIVKAPIRGIDFDNETINPITDSYIDGSPVGEGISIINPYIDEELIDEEIAKENGLLVKTIKNIYENKQMKEEKINLDINKNKDVAKVAVVKEMQKVNNLQADKKVLADNKKDINKINDTKELPKTGTNSFKTLLLGGALLIVGMAMSLFSRKKANE</sequence>
<gene>
    <name evidence="8" type="ORF">Z955_01550</name>
</gene>
<keyword evidence="3 6" id="KW-0732">Signal</keyword>
<keyword evidence="1" id="KW-0134">Cell wall</keyword>
<evidence type="ECO:0000256" key="4">
    <source>
        <dbReference type="ARBA" id="ARBA00023088"/>
    </source>
</evidence>
<evidence type="ECO:0000259" key="7">
    <source>
        <dbReference type="PROSITE" id="PS50847"/>
    </source>
</evidence>
<feature type="chain" id="PRO_5039142594" description="Gram-positive cocci surface proteins LPxTG domain-containing protein" evidence="6">
    <location>
        <begin position="30"/>
        <end position="406"/>
    </location>
</feature>
<dbReference type="InterPro" id="IPR019931">
    <property type="entry name" value="LPXTG_anchor"/>
</dbReference>
<dbReference type="Proteomes" id="UP000030014">
    <property type="component" value="Unassembled WGS sequence"/>
</dbReference>
<feature type="domain" description="Gram-positive cocci surface proteins LPxTG" evidence="7">
    <location>
        <begin position="372"/>
        <end position="406"/>
    </location>
</feature>
<feature type="transmembrane region" description="Helical" evidence="5">
    <location>
        <begin position="380"/>
        <end position="399"/>
    </location>
</feature>
<evidence type="ECO:0000313" key="9">
    <source>
        <dbReference type="Proteomes" id="UP000030014"/>
    </source>
</evidence>